<organism evidence="1 2">
    <name type="scientific">Panagrolaimus sp. ES5</name>
    <dbReference type="NCBI Taxonomy" id="591445"/>
    <lineage>
        <taxon>Eukaryota</taxon>
        <taxon>Metazoa</taxon>
        <taxon>Ecdysozoa</taxon>
        <taxon>Nematoda</taxon>
        <taxon>Chromadorea</taxon>
        <taxon>Rhabditida</taxon>
        <taxon>Tylenchina</taxon>
        <taxon>Panagrolaimomorpha</taxon>
        <taxon>Panagrolaimoidea</taxon>
        <taxon>Panagrolaimidae</taxon>
        <taxon>Panagrolaimus</taxon>
    </lineage>
</organism>
<name>A0AC34FM51_9BILA</name>
<dbReference type="Proteomes" id="UP000887579">
    <property type="component" value="Unplaced"/>
</dbReference>
<proteinExistence type="predicted"/>
<evidence type="ECO:0000313" key="2">
    <source>
        <dbReference type="WBParaSite" id="ES5_v2.g18455.t1"/>
    </source>
</evidence>
<accession>A0AC34FM51</accession>
<evidence type="ECO:0000313" key="1">
    <source>
        <dbReference type="Proteomes" id="UP000887579"/>
    </source>
</evidence>
<dbReference type="WBParaSite" id="ES5_v2.g18455.t1">
    <property type="protein sequence ID" value="ES5_v2.g18455.t1"/>
    <property type="gene ID" value="ES5_v2.g18455"/>
</dbReference>
<protein>
    <submittedName>
        <fullName evidence="2">Uncharacterized protein</fullName>
    </submittedName>
</protein>
<reference evidence="2" key="1">
    <citation type="submission" date="2022-11" db="UniProtKB">
        <authorList>
            <consortium name="WormBaseParasite"/>
        </authorList>
    </citation>
    <scope>IDENTIFICATION</scope>
</reference>
<sequence>MSLRDKRPLFSGQKKRKIATIDEDAVIPPTEHVDYDETSGDYGQDYGRHQKVLLNYREYLSLFPSGSYIDILHGSTRKSITEPIVSLAMYTDGLKLSQSSSKELWLLGFTILDLPMKIRFSKSNFVYSAAWYSKSKPPWELFSDKIVDQINDGVLIQERFTPFHVLEINADMPARASLINCKQGGYCTCIRCNVKGIKSGKFIKFNKRNFQNISSSDYRNSLRKAIEDGETDCIKGPSAFSEVLKIPSCITGDIMHTGYYGPIRDDVIEILKIKEVKYSYDKVIEKLIFPHELRNRKLRLTSECSLYKASEWKAVILHVTVLVLTDFLYSDNIGIKNWEHLKLQCQNILEGVCALLCLMQDVVCEPSIVHSQMLLNKWFDGRKELFKHNEYTPKTHEIMHFPEQVRSHGPLQASSCFGGENLLQSIKNMVTCKSPQVILKQIAERSSQTIAVLEWRNQNKQGKFKSLIRSIDKKSDTLIQTILLPSTSVAAAFIKQNYNMDAGSGPKSFEINGYEYFAYGGIKNDSNDSICFFKDESGQKVGFIEYFIDIDGSTTLAQIRPIIVQPLNQAFAKDELLNTDKSFPFYGIVKSSTSSSPLIVEIKQIIKKAFKIEFLDIIYIVPVVHAFEHN</sequence>